<feature type="region of interest" description="Disordered" evidence="1">
    <location>
        <begin position="219"/>
        <end position="241"/>
    </location>
</feature>
<dbReference type="AlphaFoldDB" id="A0AAE0WPB7"/>
<sequence length="523" mass="56462">MGAEETPPAPSIAPRLQVGMLALLTRKRIITCPSHLDTTMGKPKQFTRPPKKQKGKAEPQTADEFQGAADLEEETGGKWRAGDPAKSGRAFVRALDIYDKGLQRYPKSFDLAYNKARLELEITQRPAIVSHIGQPLVDLLKQTLDSHRYALKLNEQNPDVLFNTSQVLTSLAEQLSEVDDTAGAIGLLQEALELLSACLSRQEMLLEQQQIDLEDIEGGGVALDPDEKPASTAGSDQSEQTVTIETPITASDLLDAVVASMSALTTLVALVEHHALDALGEMAQSLTERKAPIYLAEVAEGERIKAQFAIALARANFVAAFASAQFDAFLLEADTYLNRLSDVFSFAGKDTDTTSLSSEASARTELVLSLLQRYEGSPDLPADLCWKQLTLAQQLYTTATKLDSSAEIYLSRGDVEMLRHRVASTSANKLSPVVQRSAPTLAQNAQTYYTGAVKLAPSDNADVRDNALSRLSVATALRALLYQVDSPSDAPGPPSHDILETCVEDGLLDADVANGMASMSFKS</sequence>
<protein>
    <submittedName>
        <fullName evidence="2">Uncharacterized protein</fullName>
    </submittedName>
</protein>
<keyword evidence="3" id="KW-1185">Reference proteome</keyword>
<organism evidence="2 3">
    <name type="scientific">Recurvomyces mirabilis</name>
    <dbReference type="NCBI Taxonomy" id="574656"/>
    <lineage>
        <taxon>Eukaryota</taxon>
        <taxon>Fungi</taxon>
        <taxon>Dikarya</taxon>
        <taxon>Ascomycota</taxon>
        <taxon>Pezizomycotina</taxon>
        <taxon>Dothideomycetes</taxon>
        <taxon>Dothideomycetidae</taxon>
        <taxon>Mycosphaerellales</taxon>
        <taxon>Teratosphaeriaceae</taxon>
        <taxon>Recurvomyces</taxon>
    </lineage>
</organism>
<dbReference type="EMBL" id="JAUTXT010000015">
    <property type="protein sequence ID" value="KAK3675389.1"/>
    <property type="molecule type" value="Genomic_DNA"/>
</dbReference>
<evidence type="ECO:0000256" key="1">
    <source>
        <dbReference type="SAM" id="MobiDB-lite"/>
    </source>
</evidence>
<proteinExistence type="predicted"/>
<reference evidence="2" key="1">
    <citation type="submission" date="2023-07" db="EMBL/GenBank/DDBJ databases">
        <title>Black Yeasts Isolated from many extreme environments.</title>
        <authorList>
            <person name="Coleine C."/>
            <person name="Stajich J.E."/>
            <person name="Selbmann L."/>
        </authorList>
    </citation>
    <scope>NUCLEOTIDE SEQUENCE</scope>
    <source>
        <strain evidence="2">CCFEE 5485</strain>
    </source>
</reference>
<accession>A0AAE0WPB7</accession>
<comment type="caution">
    <text evidence="2">The sequence shown here is derived from an EMBL/GenBank/DDBJ whole genome shotgun (WGS) entry which is preliminary data.</text>
</comment>
<dbReference type="InterPro" id="IPR011990">
    <property type="entry name" value="TPR-like_helical_dom_sf"/>
</dbReference>
<feature type="region of interest" description="Disordered" evidence="1">
    <location>
        <begin position="34"/>
        <end position="83"/>
    </location>
</feature>
<feature type="compositionally biased region" description="Polar residues" evidence="1">
    <location>
        <begin position="232"/>
        <end position="241"/>
    </location>
</feature>
<dbReference type="Gene3D" id="1.25.40.10">
    <property type="entry name" value="Tetratricopeptide repeat domain"/>
    <property type="match status" value="1"/>
</dbReference>
<dbReference type="SUPFAM" id="SSF48452">
    <property type="entry name" value="TPR-like"/>
    <property type="match status" value="1"/>
</dbReference>
<name>A0AAE0WPB7_9PEZI</name>
<dbReference type="Proteomes" id="UP001274830">
    <property type="component" value="Unassembled WGS sequence"/>
</dbReference>
<gene>
    <name evidence="2" type="ORF">LTR78_004899</name>
</gene>
<evidence type="ECO:0000313" key="2">
    <source>
        <dbReference type="EMBL" id="KAK3675389.1"/>
    </source>
</evidence>
<evidence type="ECO:0000313" key="3">
    <source>
        <dbReference type="Proteomes" id="UP001274830"/>
    </source>
</evidence>